<accession>A0A5N6IWG1</accession>
<evidence type="ECO:0008006" key="3">
    <source>
        <dbReference type="Google" id="ProtNLM"/>
    </source>
</evidence>
<sequence>MDSVWPTFADLPLKKDGPRGNAWGLWGADDQIGTLNYLTEEVVARAAGEEIKLGKRISLNWTLTGSSYPTLTRKTLDLKIINKAPLKIAHDDEGPSGHSIRSVVLNGMGFDTTPTKKNKSVYKHNLDFENPNSLWFLLLKLYYMGRTAAQFAESSVPNGIQHIAKKCIAGRAILVDWYKWAQKNGRVVDAMTAHSVPFTELLEVIKDQGLSTDDFRAGDIIFFRFGYISQYENMPEDKRARLDEVYKRQKPENIGIEPSEELLRFLWENKIAAVAADSRSFEVWPCTEMEWHLHEWLLAGWGMPIGELFDLEELSSACDEANRYTFFLTSSPMNAPGAVASPSNAIALL</sequence>
<evidence type="ECO:0000313" key="2">
    <source>
        <dbReference type="Proteomes" id="UP000326289"/>
    </source>
</evidence>
<proteinExistence type="predicted"/>
<reference evidence="1 2" key="1">
    <citation type="submission" date="2019-04" db="EMBL/GenBank/DDBJ databases">
        <title>Fungal friends and foes A comparative genomics study of 23 Aspergillus species from section Flavi.</title>
        <authorList>
            <consortium name="DOE Joint Genome Institute"/>
            <person name="Kjaerbolling I."/>
            <person name="Vesth T.C."/>
            <person name="Frisvad J.C."/>
            <person name="Nybo J.L."/>
            <person name="Theobald S."/>
            <person name="Kildgaard S."/>
            <person name="Petersen T.I."/>
            <person name="Kuo A."/>
            <person name="Sato A."/>
            <person name="Lyhne E.K."/>
            <person name="Kogle M.E."/>
            <person name="Wiebenga A."/>
            <person name="Kun R.S."/>
            <person name="Lubbers R.J."/>
            <person name="Makela M.R."/>
            <person name="Barry K."/>
            <person name="Chovatia M."/>
            <person name="Clum A."/>
            <person name="Daum C."/>
            <person name="Haridas S."/>
            <person name="He G."/>
            <person name="LaButti K."/>
            <person name="Lipzen A."/>
            <person name="Mondo S."/>
            <person name="Pangilinan J."/>
            <person name="Riley R."/>
            <person name="Salamov A."/>
            <person name="Simmons B.A."/>
            <person name="Magnuson J.K."/>
            <person name="Henrissat B."/>
            <person name="Mortensen U.H."/>
            <person name="Larsen T.O."/>
            <person name="De vries R.P."/>
            <person name="Grigoriev I.V."/>
            <person name="Machida M."/>
            <person name="Baker S.E."/>
            <person name="Andersen M.R."/>
        </authorList>
    </citation>
    <scope>NUCLEOTIDE SEQUENCE [LARGE SCALE GENOMIC DNA]</scope>
    <source>
        <strain evidence="1 2">CBS 117635</strain>
    </source>
</reference>
<evidence type="ECO:0000313" key="1">
    <source>
        <dbReference type="EMBL" id="KAB8271012.1"/>
    </source>
</evidence>
<dbReference type="InterPro" id="IPR037175">
    <property type="entry name" value="KFase_sf"/>
</dbReference>
<keyword evidence="2" id="KW-1185">Reference proteome</keyword>
<dbReference type="AlphaFoldDB" id="A0A5N6IWG1"/>
<dbReference type="SUPFAM" id="SSF102198">
    <property type="entry name" value="Putative cyclase"/>
    <property type="match status" value="1"/>
</dbReference>
<dbReference type="EMBL" id="ML732822">
    <property type="protein sequence ID" value="KAB8271012.1"/>
    <property type="molecule type" value="Genomic_DNA"/>
</dbReference>
<dbReference type="PANTHER" id="PTHR34861:SF11">
    <property type="entry name" value="CYCLASE"/>
    <property type="match status" value="1"/>
</dbReference>
<protein>
    <recommendedName>
        <fullName evidence="3">Cyclase-domain-containing protein</fullName>
    </recommendedName>
</protein>
<dbReference type="Gene3D" id="3.50.30.50">
    <property type="entry name" value="Putative cyclase"/>
    <property type="match status" value="1"/>
</dbReference>
<gene>
    <name evidence="1" type="ORF">BDV30DRAFT_240950</name>
</gene>
<organism evidence="1 2">
    <name type="scientific">Aspergillus minisclerotigenes</name>
    <dbReference type="NCBI Taxonomy" id="656917"/>
    <lineage>
        <taxon>Eukaryota</taxon>
        <taxon>Fungi</taxon>
        <taxon>Dikarya</taxon>
        <taxon>Ascomycota</taxon>
        <taxon>Pezizomycotina</taxon>
        <taxon>Eurotiomycetes</taxon>
        <taxon>Eurotiomycetidae</taxon>
        <taxon>Eurotiales</taxon>
        <taxon>Aspergillaceae</taxon>
        <taxon>Aspergillus</taxon>
        <taxon>Aspergillus subgen. Circumdati</taxon>
    </lineage>
</organism>
<dbReference type="PANTHER" id="PTHR34861">
    <property type="match status" value="1"/>
</dbReference>
<dbReference type="GO" id="GO:0019441">
    <property type="term" value="P:L-tryptophan catabolic process to kynurenine"/>
    <property type="evidence" value="ECO:0007669"/>
    <property type="project" value="InterPro"/>
</dbReference>
<dbReference type="GO" id="GO:0004061">
    <property type="term" value="F:arylformamidase activity"/>
    <property type="evidence" value="ECO:0007669"/>
    <property type="project" value="InterPro"/>
</dbReference>
<name>A0A5N6IWG1_9EURO</name>
<dbReference type="Proteomes" id="UP000326289">
    <property type="component" value="Unassembled WGS sequence"/>
</dbReference>